<dbReference type="EMBL" id="MT143093">
    <property type="protein sequence ID" value="QJA92750.1"/>
    <property type="molecule type" value="Genomic_DNA"/>
</dbReference>
<sequence>MSKEYIKGMISDCHEARVFAGDPETEPEYWCDVCDKPCNALCSECYGSGLVDIDVGGGNTREQYCECYDGSRRQEQDEAAYDKHVDDMVDRQIERRKLGE</sequence>
<evidence type="ECO:0000313" key="1">
    <source>
        <dbReference type="EMBL" id="QJA92750.1"/>
    </source>
</evidence>
<reference evidence="1" key="1">
    <citation type="submission" date="2020-03" db="EMBL/GenBank/DDBJ databases">
        <title>The deep terrestrial virosphere.</title>
        <authorList>
            <person name="Holmfeldt K."/>
            <person name="Nilsson E."/>
            <person name="Simone D."/>
            <person name="Lopez-Fernandez M."/>
            <person name="Wu X."/>
            <person name="de Brujin I."/>
            <person name="Lundin D."/>
            <person name="Andersson A."/>
            <person name="Bertilsson S."/>
            <person name="Dopson M."/>
        </authorList>
    </citation>
    <scope>NUCLEOTIDE SEQUENCE</scope>
    <source>
        <strain evidence="1">MM415B04497</strain>
    </source>
</reference>
<accession>A0A6M3LDC2</accession>
<dbReference type="AlphaFoldDB" id="A0A6M3LDC2"/>
<proteinExistence type="predicted"/>
<gene>
    <name evidence="1" type="ORF">MM415B04497_0009</name>
</gene>
<name>A0A6M3LDC2_9ZZZZ</name>
<protein>
    <submittedName>
        <fullName evidence="1">Uncharacterized protein</fullName>
    </submittedName>
</protein>
<organism evidence="1">
    <name type="scientific">viral metagenome</name>
    <dbReference type="NCBI Taxonomy" id="1070528"/>
    <lineage>
        <taxon>unclassified sequences</taxon>
        <taxon>metagenomes</taxon>
        <taxon>organismal metagenomes</taxon>
    </lineage>
</organism>